<evidence type="ECO:0000256" key="1">
    <source>
        <dbReference type="SAM" id="MobiDB-lite"/>
    </source>
</evidence>
<keyword evidence="3" id="KW-1185">Reference proteome</keyword>
<feature type="region of interest" description="Disordered" evidence="1">
    <location>
        <begin position="59"/>
        <end position="87"/>
    </location>
</feature>
<dbReference type="Proteomes" id="UP000887578">
    <property type="component" value="Unplaced"/>
</dbReference>
<accession>A0A914QVT0</accession>
<keyword evidence="2" id="KW-0812">Transmembrane</keyword>
<feature type="transmembrane region" description="Helical" evidence="2">
    <location>
        <begin position="12"/>
        <end position="36"/>
    </location>
</feature>
<name>A0A914QVT0_9BILA</name>
<reference evidence="4" key="1">
    <citation type="submission" date="2022-11" db="UniProtKB">
        <authorList>
            <consortium name="WormBaseParasite"/>
        </authorList>
    </citation>
    <scope>IDENTIFICATION</scope>
</reference>
<dbReference type="WBParaSite" id="PDA_v2.g5945.t1">
    <property type="protein sequence ID" value="PDA_v2.g5945.t1"/>
    <property type="gene ID" value="PDA_v2.g5945"/>
</dbReference>
<evidence type="ECO:0000313" key="3">
    <source>
        <dbReference type="Proteomes" id="UP000887578"/>
    </source>
</evidence>
<dbReference type="AlphaFoldDB" id="A0A914QVT0"/>
<evidence type="ECO:0000256" key="2">
    <source>
        <dbReference type="SAM" id="Phobius"/>
    </source>
</evidence>
<proteinExistence type="predicted"/>
<sequence>MSVYKLQGFLKLDVFILICFIFAFAAVAVVQSQVIYTPYVYPSYVPYYGWVWGSNKNGDAPMPPPPSNGNQGPGPMGPSFTNNAPRN</sequence>
<protein>
    <submittedName>
        <fullName evidence="4">Uncharacterized protein</fullName>
    </submittedName>
</protein>
<evidence type="ECO:0000313" key="4">
    <source>
        <dbReference type="WBParaSite" id="PDA_v2.g5945.t1"/>
    </source>
</evidence>
<organism evidence="3 4">
    <name type="scientific">Panagrolaimus davidi</name>
    <dbReference type="NCBI Taxonomy" id="227884"/>
    <lineage>
        <taxon>Eukaryota</taxon>
        <taxon>Metazoa</taxon>
        <taxon>Ecdysozoa</taxon>
        <taxon>Nematoda</taxon>
        <taxon>Chromadorea</taxon>
        <taxon>Rhabditida</taxon>
        <taxon>Tylenchina</taxon>
        <taxon>Panagrolaimomorpha</taxon>
        <taxon>Panagrolaimoidea</taxon>
        <taxon>Panagrolaimidae</taxon>
        <taxon>Panagrolaimus</taxon>
    </lineage>
</organism>
<keyword evidence="2" id="KW-0472">Membrane</keyword>
<keyword evidence="2" id="KW-1133">Transmembrane helix</keyword>